<dbReference type="PANTHER" id="PTHR21666">
    <property type="entry name" value="PEPTIDASE-RELATED"/>
    <property type="match status" value="1"/>
</dbReference>
<name>A0ABS8H1E6_9SPHN</name>
<reference evidence="9 10" key="1">
    <citation type="submission" date="2021-10" db="EMBL/GenBank/DDBJ databases">
        <title>The diversity and Nitrogen Metabolism of Culturable Nitrate-Utilizing Bacteria Within the Oxygen Minimum Zone of the Changjiang (Yangtze River)Estuary.</title>
        <authorList>
            <person name="Zhang D."/>
            <person name="Zheng J."/>
            <person name="Liu S."/>
            <person name="He W."/>
        </authorList>
    </citation>
    <scope>NUCLEOTIDE SEQUENCE [LARGE SCALE GENOMIC DNA]</scope>
    <source>
        <strain evidence="9 10">FXH275-2</strain>
    </source>
</reference>
<evidence type="ECO:0000256" key="4">
    <source>
        <dbReference type="ARBA" id="ARBA00022801"/>
    </source>
</evidence>
<keyword evidence="4" id="KW-0378">Hydrolase</keyword>
<dbReference type="InterPro" id="IPR016047">
    <property type="entry name" value="M23ase_b-sheet_dom"/>
</dbReference>
<keyword evidence="2" id="KW-0645">Protease</keyword>
<dbReference type="CDD" id="cd12797">
    <property type="entry name" value="M23_peptidase"/>
    <property type="match status" value="1"/>
</dbReference>
<sequence>MNRRAWGGGAAALLLCAAFAHFCVRIVPAEAPSPLPSPPVPRSSQTAARGKLVIPVEGVPSSALADTFTQARAGGARPHDAIDIMAARGRPVVAAADGRVEKLFWSGEGGRTLYQRSTDGKRIYYYAHLDSYAPGLGEGQALQRGQPIGTVGSTGNADESAPHLHFAIHLVRPDEPWYGGQPINPYPLLVGS</sequence>
<feature type="chain" id="PRO_5046112196" evidence="7">
    <location>
        <begin position="23"/>
        <end position="192"/>
    </location>
</feature>
<evidence type="ECO:0000256" key="5">
    <source>
        <dbReference type="ARBA" id="ARBA00022833"/>
    </source>
</evidence>
<keyword evidence="6" id="KW-0482">Metalloprotease</keyword>
<evidence type="ECO:0000313" key="9">
    <source>
        <dbReference type="EMBL" id="MCC4232359.1"/>
    </source>
</evidence>
<dbReference type="PANTHER" id="PTHR21666:SF288">
    <property type="entry name" value="CELL DIVISION PROTEIN YTFB"/>
    <property type="match status" value="1"/>
</dbReference>
<evidence type="ECO:0000256" key="1">
    <source>
        <dbReference type="ARBA" id="ARBA00001947"/>
    </source>
</evidence>
<keyword evidence="10" id="KW-1185">Reference proteome</keyword>
<dbReference type="Proteomes" id="UP001198830">
    <property type="component" value="Unassembled WGS sequence"/>
</dbReference>
<accession>A0ABS8H1E6</accession>
<evidence type="ECO:0000256" key="3">
    <source>
        <dbReference type="ARBA" id="ARBA00022723"/>
    </source>
</evidence>
<gene>
    <name evidence="9" type="ORF">LL253_06605</name>
</gene>
<keyword evidence="5" id="KW-0862">Zinc</keyword>
<comment type="caution">
    <text evidence="9">The sequence shown here is derived from an EMBL/GenBank/DDBJ whole genome shotgun (WGS) entry which is preliminary data.</text>
</comment>
<comment type="cofactor">
    <cofactor evidence="1">
        <name>Zn(2+)</name>
        <dbReference type="ChEBI" id="CHEBI:29105"/>
    </cofactor>
</comment>
<dbReference type="EMBL" id="JAJGNP010000004">
    <property type="protein sequence ID" value="MCC4232359.1"/>
    <property type="molecule type" value="Genomic_DNA"/>
</dbReference>
<evidence type="ECO:0000259" key="8">
    <source>
        <dbReference type="Pfam" id="PF01551"/>
    </source>
</evidence>
<dbReference type="SUPFAM" id="SSF51261">
    <property type="entry name" value="Duplicated hybrid motif"/>
    <property type="match status" value="1"/>
</dbReference>
<dbReference type="Gene3D" id="2.70.70.10">
    <property type="entry name" value="Glucose Permease (Domain IIA)"/>
    <property type="match status" value="1"/>
</dbReference>
<evidence type="ECO:0000313" key="10">
    <source>
        <dbReference type="Proteomes" id="UP001198830"/>
    </source>
</evidence>
<dbReference type="InterPro" id="IPR050570">
    <property type="entry name" value="Cell_wall_metabolism_enzyme"/>
</dbReference>
<proteinExistence type="predicted"/>
<organism evidence="9 10">
    <name type="scientific">Sphingobium soli</name>
    <dbReference type="NCBI Taxonomy" id="1591116"/>
    <lineage>
        <taxon>Bacteria</taxon>
        <taxon>Pseudomonadati</taxon>
        <taxon>Pseudomonadota</taxon>
        <taxon>Alphaproteobacteria</taxon>
        <taxon>Sphingomonadales</taxon>
        <taxon>Sphingomonadaceae</taxon>
        <taxon>Sphingobium</taxon>
    </lineage>
</organism>
<protein>
    <submittedName>
        <fullName evidence="9">M23 family metallopeptidase</fullName>
    </submittedName>
</protein>
<keyword evidence="7" id="KW-0732">Signal</keyword>
<evidence type="ECO:0000256" key="6">
    <source>
        <dbReference type="ARBA" id="ARBA00023049"/>
    </source>
</evidence>
<evidence type="ECO:0000256" key="7">
    <source>
        <dbReference type="SAM" id="SignalP"/>
    </source>
</evidence>
<dbReference type="InterPro" id="IPR011055">
    <property type="entry name" value="Dup_hybrid_motif"/>
</dbReference>
<dbReference type="RefSeq" id="WP_228226651.1">
    <property type="nucleotide sequence ID" value="NZ_JAJGNP010000004.1"/>
</dbReference>
<dbReference type="Pfam" id="PF01551">
    <property type="entry name" value="Peptidase_M23"/>
    <property type="match status" value="1"/>
</dbReference>
<feature type="signal peptide" evidence="7">
    <location>
        <begin position="1"/>
        <end position="22"/>
    </location>
</feature>
<evidence type="ECO:0000256" key="2">
    <source>
        <dbReference type="ARBA" id="ARBA00022670"/>
    </source>
</evidence>
<feature type="domain" description="M23ase beta-sheet core" evidence="8">
    <location>
        <begin position="78"/>
        <end position="185"/>
    </location>
</feature>
<keyword evidence="3" id="KW-0479">Metal-binding</keyword>